<keyword evidence="1" id="KW-0472">Membrane</keyword>
<proteinExistence type="predicted"/>
<keyword evidence="3" id="KW-1185">Reference proteome</keyword>
<protein>
    <submittedName>
        <fullName evidence="2">Uncharacterized protein</fullName>
    </submittedName>
</protein>
<keyword evidence="1" id="KW-1133">Transmembrane helix</keyword>
<feature type="transmembrane region" description="Helical" evidence="1">
    <location>
        <begin position="26"/>
        <end position="59"/>
    </location>
</feature>
<name>A0A0L6W1E7_9FIRM</name>
<reference evidence="3" key="1">
    <citation type="submission" date="2015-07" db="EMBL/GenBank/DDBJ databases">
        <title>Complete Genome of Thermincola ferriacetica strain Z-0001T.</title>
        <authorList>
            <person name="Lusk B."/>
            <person name="Badalamenti J.P."/>
            <person name="Parameswaran P."/>
            <person name="Bond D.R."/>
            <person name="Torres C.I."/>
        </authorList>
    </citation>
    <scope>NUCLEOTIDE SEQUENCE [LARGE SCALE GENOMIC DNA]</scope>
    <source>
        <strain evidence="3">Z-0001</strain>
    </source>
</reference>
<evidence type="ECO:0000313" key="2">
    <source>
        <dbReference type="EMBL" id="KNZ69296.1"/>
    </source>
</evidence>
<dbReference type="EMBL" id="LGTE01000014">
    <property type="protein sequence ID" value="KNZ69296.1"/>
    <property type="molecule type" value="Genomic_DNA"/>
</dbReference>
<evidence type="ECO:0000256" key="1">
    <source>
        <dbReference type="SAM" id="Phobius"/>
    </source>
</evidence>
<evidence type="ECO:0000313" key="3">
    <source>
        <dbReference type="Proteomes" id="UP000037175"/>
    </source>
</evidence>
<gene>
    <name evidence="2" type="ORF">Tfer_2093</name>
</gene>
<comment type="caution">
    <text evidence="2">The sequence shown here is derived from an EMBL/GenBank/DDBJ whole genome shotgun (WGS) entry which is preliminary data.</text>
</comment>
<keyword evidence="1" id="KW-0812">Transmembrane</keyword>
<dbReference type="RefSeq" id="WP_013119877.1">
    <property type="nucleotide sequence ID" value="NZ_LGTE01000014.1"/>
</dbReference>
<accession>A0A0L6W1E7</accession>
<organism evidence="2 3">
    <name type="scientific">Thermincola ferriacetica</name>
    <dbReference type="NCBI Taxonomy" id="281456"/>
    <lineage>
        <taxon>Bacteria</taxon>
        <taxon>Bacillati</taxon>
        <taxon>Bacillota</taxon>
        <taxon>Clostridia</taxon>
        <taxon>Eubacteriales</taxon>
        <taxon>Thermincolaceae</taxon>
        <taxon>Thermincola</taxon>
    </lineage>
</organism>
<dbReference type="Proteomes" id="UP000037175">
    <property type="component" value="Unassembled WGS sequence"/>
</dbReference>
<sequence>MLAIFGLIVVGCLVAAYFQKGWNRYMLILLAIAIVQLKSLAIGMKIFSLTAIAVVLIYFLRPRKK</sequence>
<dbReference type="AlphaFoldDB" id="A0A0L6W1E7"/>